<dbReference type="InterPro" id="IPR000515">
    <property type="entry name" value="MetI-like"/>
</dbReference>
<keyword evidence="2 7" id="KW-0813">Transport</keyword>
<evidence type="ECO:0000256" key="3">
    <source>
        <dbReference type="ARBA" id="ARBA00022475"/>
    </source>
</evidence>
<feature type="transmembrane region" description="Helical" evidence="7">
    <location>
        <begin position="276"/>
        <end position="302"/>
    </location>
</feature>
<comment type="similarity">
    <text evidence="7">Belongs to the binding-protein-dependent transport system permease family.</text>
</comment>
<feature type="transmembrane region" description="Helical" evidence="7">
    <location>
        <begin position="9"/>
        <end position="30"/>
    </location>
</feature>
<dbReference type="InterPro" id="IPR045621">
    <property type="entry name" value="BPD_transp_1_N"/>
</dbReference>
<feature type="transmembrane region" description="Helical" evidence="7">
    <location>
        <begin position="234"/>
        <end position="256"/>
    </location>
</feature>
<comment type="caution">
    <text evidence="9">The sequence shown here is derived from an EMBL/GenBank/DDBJ whole genome shotgun (WGS) entry which is preliminary data.</text>
</comment>
<feature type="domain" description="ABC transmembrane type-1" evidence="8">
    <location>
        <begin position="96"/>
        <end position="295"/>
    </location>
</feature>
<dbReference type="AlphaFoldDB" id="W9GJV4"/>
<dbReference type="GO" id="GO:0005886">
    <property type="term" value="C:plasma membrane"/>
    <property type="evidence" value="ECO:0007669"/>
    <property type="project" value="UniProtKB-SubCell"/>
</dbReference>
<dbReference type="RefSeq" id="WP_034715330.1">
    <property type="nucleotide sequence ID" value="NZ_AWQS01000044.1"/>
</dbReference>
<dbReference type="CDD" id="cd06261">
    <property type="entry name" value="TM_PBP2"/>
    <property type="match status" value="1"/>
</dbReference>
<evidence type="ECO:0000256" key="7">
    <source>
        <dbReference type="RuleBase" id="RU363032"/>
    </source>
</evidence>
<feature type="transmembrane region" description="Helical" evidence="7">
    <location>
        <begin position="102"/>
        <end position="123"/>
    </location>
</feature>
<dbReference type="PANTHER" id="PTHR43163">
    <property type="entry name" value="DIPEPTIDE TRANSPORT SYSTEM PERMEASE PROTEIN DPPB-RELATED"/>
    <property type="match status" value="1"/>
</dbReference>
<feature type="transmembrane region" description="Helical" evidence="7">
    <location>
        <begin position="132"/>
        <end position="156"/>
    </location>
</feature>
<keyword evidence="10" id="KW-1185">Reference proteome</keyword>
<gene>
    <name evidence="9" type="ORF">N864_20685</name>
</gene>
<dbReference type="Proteomes" id="UP000019494">
    <property type="component" value="Unassembled WGS sequence"/>
</dbReference>
<dbReference type="PROSITE" id="PS50928">
    <property type="entry name" value="ABC_TM1"/>
    <property type="match status" value="1"/>
</dbReference>
<reference evidence="10" key="1">
    <citation type="submission" date="2013-08" db="EMBL/GenBank/DDBJ databases">
        <title>Intrasporangium oryzae NRRL B-24470.</title>
        <authorList>
            <person name="Liu H."/>
            <person name="Wang G."/>
        </authorList>
    </citation>
    <scope>NUCLEOTIDE SEQUENCE [LARGE SCALE GENOMIC DNA]</scope>
    <source>
        <strain evidence="10">Q5-1</strain>
    </source>
</reference>
<evidence type="ECO:0000256" key="5">
    <source>
        <dbReference type="ARBA" id="ARBA00022989"/>
    </source>
</evidence>
<dbReference type="OrthoDB" id="5169641at2"/>
<dbReference type="Gene3D" id="1.10.3720.10">
    <property type="entry name" value="MetI-like"/>
    <property type="match status" value="1"/>
</dbReference>
<keyword evidence="3" id="KW-1003">Cell membrane</keyword>
<evidence type="ECO:0000313" key="10">
    <source>
        <dbReference type="Proteomes" id="UP000019494"/>
    </source>
</evidence>
<dbReference type="SUPFAM" id="SSF161098">
    <property type="entry name" value="MetI-like"/>
    <property type="match status" value="1"/>
</dbReference>
<keyword evidence="6 7" id="KW-0472">Membrane</keyword>
<feature type="transmembrane region" description="Helical" evidence="7">
    <location>
        <begin position="176"/>
        <end position="195"/>
    </location>
</feature>
<dbReference type="Pfam" id="PF19300">
    <property type="entry name" value="BPD_transp_1_N"/>
    <property type="match status" value="1"/>
</dbReference>
<evidence type="ECO:0000256" key="1">
    <source>
        <dbReference type="ARBA" id="ARBA00004651"/>
    </source>
</evidence>
<sequence length="309" mass="33047">MSRYILRRVLLAIPVAIGATFLIFLVVFALPGDPIKALAGGQHVLSPSVEQALRARYHLDDSLPLQYLKYMGGLLRGDLGEDFNGQSVSAIIADSWPATAKLGVTAFVIEIVVGIPIGIWAGLRKGNPVDYLVLGATILAFAVPIFVIGYTTQILFGINLGWFPVAGIDDGWPTSYLLPAIVLGILGLATTARLMRTSLVETLSADFIRTAVAKGLPRRRVIVNHALRNSLIPVVTYLAIDLGGLLGGAVIIEGIFNIPGLGFQIFEGIKAQNGPVVVGISTLLVLIFLAANLLVDVIYAVLDPRIRYD</sequence>
<comment type="subcellular location">
    <subcellularLocation>
        <location evidence="1 7">Cell membrane</location>
        <topology evidence="1 7">Multi-pass membrane protein</topology>
    </subcellularLocation>
</comment>
<evidence type="ECO:0000259" key="8">
    <source>
        <dbReference type="PROSITE" id="PS50928"/>
    </source>
</evidence>
<proteinExistence type="inferred from homology"/>
<dbReference type="GO" id="GO:0055085">
    <property type="term" value="P:transmembrane transport"/>
    <property type="evidence" value="ECO:0007669"/>
    <property type="project" value="InterPro"/>
</dbReference>
<dbReference type="EMBL" id="AWQS01000044">
    <property type="protein sequence ID" value="EWT06501.1"/>
    <property type="molecule type" value="Genomic_DNA"/>
</dbReference>
<accession>W9GJV4</accession>
<evidence type="ECO:0000256" key="2">
    <source>
        <dbReference type="ARBA" id="ARBA00022448"/>
    </source>
</evidence>
<dbReference type="InterPro" id="IPR035906">
    <property type="entry name" value="MetI-like_sf"/>
</dbReference>
<evidence type="ECO:0000256" key="4">
    <source>
        <dbReference type="ARBA" id="ARBA00022692"/>
    </source>
</evidence>
<dbReference type="Pfam" id="PF00528">
    <property type="entry name" value="BPD_transp_1"/>
    <property type="match status" value="1"/>
</dbReference>
<keyword evidence="4 7" id="KW-0812">Transmembrane</keyword>
<keyword evidence="5 7" id="KW-1133">Transmembrane helix</keyword>
<evidence type="ECO:0000256" key="6">
    <source>
        <dbReference type="ARBA" id="ARBA00023136"/>
    </source>
</evidence>
<protein>
    <submittedName>
        <fullName evidence="9">ABC transporter permease</fullName>
    </submittedName>
</protein>
<organism evidence="9 10">
    <name type="scientific">Intrasporangium chromatireducens Q5-1</name>
    <dbReference type="NCBI Taxonomy" id="584657"/>
    <lineage>
        <taxon>Bacteria</taxon>
        <taxon>Bacillati</taxon>
        <taxon>Actinomycetota</taxon>
        <taxon>Actinomycetes</taxon>
        <taxon>Micrococcales</taxon>
        <taxon>Intrasporangiaceae</taxon>
        <taxon>Intrasporangium</taxon>
    </lineage>
</organism>
<name>W9GJV4_9MICO</name>
<evidence type="ECO:0000313" key="9">
    <source>
        <dbReference type="EMBL" id="EWT06501.1"/>
    </source>
</evidence>
<dbReference type="PANTHER" id="PTHR43163:SF7">
    <property type="entry name" value="DIPEPTIDE-TRANSPORT INTEGRAL MEMBRANE PROTEIN ABC TRANSPORTER DPPB-RELATED"/>
    <property type="match status" value="1"/>
</dbReference>